<dbReference type="PANTHER" id="PTHR30126:SF94">
    <property type="entry name" value="LYSR FAMILY TRANSCRIPTIONAL REGULATOR"/>
    <property type="match status" value="1"/>
</dbReference>
<dbReference type="Pfam" id="PF03466">
    <property type="entry name" value="LysR_substrate"/>
    <property type="match status" value="1"/>
</dbReference>
<dbReference type="AlphaFoldDB" id="A0AAN1WGW3"/>
<dbReference type="Proteomes" id="UP001320119">
    <property type="component" value="Chromosome"/>
</dbReference>
<dbReference type="PRINTS" id="PR00039">
    <property type="entry name" value="HTHLYSR"/>
</dbReference>
<evidence type="ECO:0000256" key="4">
    <source>
        <dbReference type="ARBA" id="ARBA00023163"/>
    </source>
</evidence>
<dbReference type="InterPro" id="IPR005119">
    <property type="entry name" value="LysR_subst-bd"/>
</dbReference>
<sequence length="292" mass="32879">MHFTLRQLHVFVTIAQHQNVSRAAEVLAMSQSACSSALKDLEQQYDAPLFERIGKRLQTNELGQRLRPMAKALLDQAAELELALKQHKEVAQLKLGATLTIGNYLAVELIQKFITQYHGSATLKVANTHDVVESLLNFDLDLGLIEGEIHHPDLQILPWQNDELVCFCHPDHPLANKETLSDKDLINATWILREEGSGTRQTFDRALHGLLPDLNVLLELQHTEAIKRAVKGGLGIACLSRISLEEAFAHKTLVPLNVPHRDFSRMLYVVVHKQKYRSTGITQWLNMCNLAP</sequence>
<dbReference type="GO" id="GO:0000976">
    <property type="term" value="F:transcription cis-regulatory region binding"/>
    <property type="evidence" value="ECO:0007669"/>
    <property type="project" value="TreeGrafter"/>
</dbReference>
<dbReference type="Pfam" id="PF00126">
    <property type="entry name" value="HTH_1"/>
    <property type="match status" value="1"/>
</dbReference>
<evidence type="ECO:0000256" key="1">
    <source>
        <dbReference type="ARBA" id="ARBA00009437"/>
    </source>
</evidence>
<proteinExistence type="inferred from homology"/>
<comment type="similarity">
    <text evidence="1">Belongs to the LysR transcriptional regulatory family.</text>
</comment>
<feature type="domain" description="HTH lysR-type" evidence="5">
    <location>
        <begin position="3"/>
        <end position="60"/>
    </location>
</feature>
<evidence type="ECO:0000256" key="2">
    <source>
        <dbReference type="ARBA" id="ARBA00023015"/>
    </source>
</evidence>
<evidence type="ECO:0000313" key="7">
    <source>
        <dbReference type="Proteomes" id="UP001320119"/>
    </source>
</evidence>
<dbReference type="NCBIfam" id="NF008095">
    <property type="entry name" value="PRK10837.1"/>
    <property type="match status" value="1"/>
</dbReference>
<dbReference type="Gene3D" id="3.40.190.290">
    <property type="match status" value="1"/>
</dbReference>
<dbReference type="PROSITE" id="PS50931">
    <property type="entry name" value="HTH_LYSR"/>
    <property type="match status" value="1"/>
</dbReference>
<dbReference type="PANTHER" id="PTHR30126">
    <property type="entry name" value="HTH-TYPE TRANSCRIPTIONAL REGULATOR"/>
    <property type="match status" value="1"/>
</dbReference>
<evidence type="ECO:0000313" key="6">
    <source>
        <dbReference type="EMBL" id="BCD97372.1"/>
    </source>
</evidence>
<dbReference type="CDD" id="cd08420">
    <property type="entry name" value="PBP2_CysL_like"/>
    <property type="match status" value="1"/>
</dbReference>
<keyword evidence="2" id="KW-0805">Transcription regulation</keyword>
<reference evidence="6 7" key="1">
    <citation type="journal article" date="2022" name="IScience">
        <title>An ultrasensitive nanofiber-based assay for enzymatic hydrolysis and deep-sea microbial degradation of cellulose.</title>
        <authorList>
            <person name="Tsudome M."/>
            <person name="Tachioka M."/>
            <person name="Miyazaki M."/>
            <person name="Uchimura K."/>
            <person name="Tsuda M."/>
            <person name="Takaki Y."/>
            <person name="Deguchi S."/>
        </authorList>
    </citation>
    <scope>NUCLEOTIDE SEQUENCE [LARGE SCALE GENOMIC DNA]</scope>
    <source>
        <strain evidence="6 7">GE09</strain>
    </source>
</reference>
<protein>
    <recommendedName>
        <fullName evidence="5">HTH lysR-type domain-containing protein</fullName>
    </recommendedName>
</protein>
<dbReference type="InterPro" id="IPR000847">
    <property type="entry name" value="LysR_HTH_N"/>
</dbReference>
<evidence type="ECO:0000259" key="5">
    <source>
        <dbReference type="PROSITE" id="PS50931"/>
    </source>
</evidence>
<dbReference type="KEGG" id="marq:MARGE09_P1573"/>
<accession>A0AAN1WGW3</accession>
<dbReference type="EMBL" id="AP023086">
    <property type="protein sequence ID" value="BCD97372.1"/>
    <property type="molecule type" value="Genomic_DNA"/>
</dbReference>
<keyword evidence="7" id="KW-1185">Reference proteome</keyword>
<dbReference type="SUPFAM" id="SSF53850">
    <property type="entry name" value="Periplasmic binding protein-like II"/>
    <property type="match status" value="1"/>
</dbReference>
<organism evidence="6 7">
    <name type="scientific">Marinagarivorans cellulosilyticus</name>
    <dbReference type="NCBI Taxonomy" id="2721545"/>
    <lineage>
        <taxon>Bacteria</taxon>
        <taxon>Pseudomonadati</taxon>
        <taxon>Pseudomonadota</taxon>
        <taxon>Gammaproteobacteria</taxon>
        <taxon>Cellvibrionales</taxon>
        <taxon>Cellvibrionaceae</taxon>
        <taxon>Marinagarivorans</taxon>
    </lineage>
</organism>
<keyword evidence="3" id="KW-0238">DNA-binding</keyword>
<gene>
    <name evidence="6" type="ORF">MARGE09_P1573</name>
</gene>
<dbReference type="GO" id="GO:0003700">
    <property type="term" value="F:DNA-binding transcription factor activity"/>
    <property type="evidence" value="ECO:0007669"/>
    <property type="project" value="InterPro"/>
</dbReference>
<name>A0AAN1WGW3_9GAMM</name>
<dbReference type="InterPro" id="IPR036388">
    <property type="entry name" value="WH-like_DNA-bd_sf"/>
</dbReference>
<dbReference type="SUPFAM" id="SSF46785">
    <property type="entry name" value="Winged helix' DNA-binding domain"/>
    <property type="match status" value="1"/>
</dbReference>
<dbReference type="Gene3D" id="1.10.10.10">
    <property type="entry name" value="Winged helix-like DNA-binding domain superfamily/Winged helix DNA-binding domain"/>
    <property type="match status" value="1"/>
</dbReference>
<keyword evidence="4" id="KW-0804">Transcription</keyword>
<evidence type="ECO:0000256" key="3">
    <source>
        <dbReference type="ARBA" id="ARBA00023125"/>
    </source>
</evidence>
<dbReference type="RefSeq" id="WP_236986844.1">
    <property type="nucleotide sequence ID" value="NZ_AP023086.1"/>
</dbReference>
<dbReference type="InterPro" id="IPR036390">
    <property type="entry name" value="WH_DNA-bd_sf"/>
</dbReference>